<dbReference type="PANTHER" id="PTHR12563:SF23">
    <property type="entry name" value="BCDNA.GH07066"/>
    <property type="match status" value="1"/>
</dbReference>
<evidence type="ECO:0000313" key="3">
    <source>
        <dbReference type="Proteomes" id="UP000005237"/>
    </source>
</evidence>
<dbReference type="GO" id="GO:0019432">
    <property type="term" value="P:triglyceride biosynthetic process"/>
    <property type="evidence" value="ECO:0007669"/>
    <property type="project" value="TreeGrafter"/>
</dbReference>
<reference evidence="3" key="1">
    <citation type="submission" date="2010-08" db="EMBL/GenBank/DDBJ databases">
        <authorList>
            <consortium name="Caenorhabditis japonica Sequencing Consortium"/>
            <person name="Wilson R.K."/>
        </authorList>
    </citation>
    <scope>NUCLEOTIDE SEQUENCE [LARGE SCALE GENOMIC DNA]</scope>
    <source>
        <strain evidence="3">DF5081</strain>
    </source>
</reference>
<dbReference type="PANTHER" id="PTHR12563">
    <property type="entry name" value="GLYCEROL-3-PHOSPHATE ACYLTRANSFERASE"/>
    <property type="match status" value="1"/>
</dbReference>
<dbReference type="GO" id="GO:0006631">
    <property type="term" value="P:fatty acid metabolic process"/>
    <property type="evidence" value="ECO:0007669"/>
    <property type="project" value="TreeGrafter"/>
</dbReference>
<dbReference type="Proteomes" id="UP000005237">
    <property type="component" value="Unassembled WGS sequence"/>
</dbReference>
<accession>A0A8R1I5T0</accession>
<organism evidence="2 3">
    <name type="scientific">Caenorhabditis japonica</name>
    <dbReference type="NCBI Taxonomy" id="281687"/>
    <lineage>
        <taxon>Eukaryota</taxon>
        <taxon>Metazoa</taxon>
        <taxon>Ecdysozoa</taxon>
        <taxon>Nematoda</taxon>
        <taxon>Chromadorea</taxon>
        <taxon>Rhabditida</taxon>
        <taxon>Rhabditina</taxon>
        <taxon>Rhabditomorpha</taxon>
        <taxon>Rhabditoidea</taxon>
        <taxon>Rhabditidae</taxon>
        <taxon>Peloderinae</taxon>
        <taxon>Caenorhabditis</taxon>
    </lineage>
</organism>
<evidence type="ECO:0000313" key="2">
    <source>
        <dbReference type="EnsemblMetazoa" id="CJA20883a.1"/>
    </source>
</evidence>
<keyword evidence="3" id="KW-1185">Reference proteome</keyword>
<evidence type="ECO:0000259" key="1">
    <source>
        <dbReference type="Pfam" id="PF19277"/>
    </source>
</evidence>
<sequence length="368" mass="42116">MISEKYDEMTNKSLRRSVFTESQNFKEYLSTMASSLNTYQPRPIRMTKLPAPISYRELVPWHRNHSETVDDRSLIRAIGYHVVYEAQMMCSISPIAVCSCILLGKWREIVPRAVFEQDCQWLSEEIIASGGDVVGYTSRNTTGSEIADYFYKRFQTCVDVNEQTVRIIEKHSSFIQLAYNKNSVMCRFSIKSVIALAIVSRSSHKKLKKEDIIKDTLLLCDWLQFEFLFCRPCDNLNELSETILGANEWTHPVRGLLSVGVENNTYLNSGDFEELETFTIRNQKSLNVLHFFANLVRPFVQSLCIVCSFVTSERCPVIAKSDSSIIRSICQDALSGNISLPFTPLCNLPKLQHFLAVLLPLLYIYILP</sequence>
<dbReference type="GO" id="GO:0006072">
    <property type="term" value="P:glycerol-3-phosphate metabolic process"/>
    <property type="evidence" value="ECO:0007669"/>
    <property type="project" value="TreeGrafter"/>
</dbReference>
<proteinExistence type="predicted"/>
<dbReference type="EnsemblMetazoa" id="CJA20883a.1">
    <property type="protein sequence ID" value="CJA20883a.1"/>
    <property type="gene ID" value="WBGene00176455"/>
</dbReference>
<dbReference type="GO" id="GO:0031966">
    <property type="term" value="C:mitochondrial membrane"/>
    <property type="evidence" value="ECO:0007669"/>
    <property type="project" value="TreeGrafter"/>
</dbReference>
<dbReference type="AlphaFoldDB" id="A0A8R1I5T0"/>
<protein>
    <recommendedName>
        <fullName evidence="1">GPAT/DHAPAT C-terminal domain-containing protein</fullName>
    </recommendedName>
</protein>
<dbReference type="InterPro" id="IPR022284">
    <property type="entry name" value="GPAT/DHAPAT"/>
</dbReference>
<feature type="domain" description="GPAT/DHAPAT C-terminal" evidence="1">
    <location>
        <begin position="64"/>
        <end position="314"/>
    </location>
</feature>
<dbReference type="Pfam" id="PF19277">
    <property type="entry name" value="GPAT_C"/>
    <property type="match status" value="1"/>
</dbReference>
<dbReference type="GO" id="GO:0008654">
    <property type="term" value="P:phospholipid biosynthetic process"/>
    <property type="evidence" value="ECO:0007669"/>
    <property type="project" value="TreeGrafter"/>
</dbReference>
<name>A0A8R1I5T0_CAEJA</name>
<reference evidence="2" key="2">
    <citation type="submission" date="2022-06" db="UniProtKB">
        <authorList>
            <consortium name="EnsemblMetazoa"/>
        </authorList>
    </citation>
    <scope>IDENTIFICATION</scope>
    <source>
        <strain evidence="2">DF5081</strain>
    </source>
</reference>
<dbReference type="GO" id="GO:0004366">
    <property type="term" value="F:glycerol-3-phosphate O-acyltransferase activity"/>
    <property type="evidence" value="ECO:0007669"/>
    <property type="project" value="TreeGrafter"/>
</dbReference>
<dbReference type="InterPro" id="IPR045520">
    <property type="entry name" value="GPAT/DHAPAT_C"/>
</dbReference>